<dbReference type="AlphaFoldDB" id="A0A448P130"/>
<feature type="region of interest" description="Disordered" evidence="1">
    <location>
        <begin position="1"/>
        <end position="30"/>
    </location>
</feature>
<proteinExistence type="predicted"/>
<evidence type="ECO:0000313" key="3">
    <source>
        <dbReference type="Proteomes" id="UP000277858"/>
    </source>
</evidence>
<dbReference type="RefSeq" id="WP_028703956.1">
    <property type="nucleotide sequence ID" value="NZ_LR134473.1"/>
</dbReference>
<reference evidence="2 3" key="1">
    <citation type="submission" date="2018-12" db="EMBL/GenBank/DDBJ databases">
        <authorList>
            <consortium name="Pathogen Informatics"/>
        </authorList>
    </citation>
    <scope>NUCLEOTIDE SEQUENCE [LARGE SCALE GENOMIC DNA]</scope>
    <source>
        <strain evidence="2 3">NCTC13652</strain>
    </source>
</reference>
<sequence>MSGSENPGGGREDGGTVNGPQIDAGEPSEALEPGSFEYYRAEHPEAGPRLWRFLADAYRDNGGRSEMSLDEVQAASPGGEVNRARRLIAAELGRTFQFEER</sequence>
<keyword evidence="3" id="KW-1185">Reference proteome</keyword>
<evidence type="ECO:0000256" key="1">
    <source>
        <dbReference type="SAM" id="MobiDB-lite"/>
    </source>
</evidence>
<dbReference type="Proteomes" id="UP000277858">
    <property type="component" value="Chromosome"/>
</dbReference>
<accession>A0A448P130</accession>
<name>A0A448P130_9ACTN</name>
<evidence type="ECO:0000313" key="2">
    <source>
        <dbReference type="EMBL" id="VEI03917.1"/>
    </source>
</evidence>
<organism evidence="2 3">
    <name type="scientific">Acidipropionibacterium jensenii</name>
    <dbReference type="NCBI Taxonomy" id="1749"/>
    <lineage>
        <taxon>Bacteria</taxon>
        <taxon>Bacillati</taxon>
        <taxon>Actinomycetota</taxon>
        <taxon>Actinomycetes</taxon>
        <taxon>Propionibacteriales</taxon>
        <taxon>Propionibacteriaceae</taxon>
        <taxon>Acidipropionibacterium</taxon>
    </lineage>
</organism>
<protein>
    <submittedName>
        <fullName evidence="2">Uncharacterized protein</fullName>
    </submittedName>
</protein>
<dbReference type="EMBL" id="LR134473">
    <property type="protein sequence ID" value="VEI03917.1"/>
    <property type="molecule type" value="Genomic_DNA"/>
</dbReference>
<dbReference type="STRING" id="1122997.GCA_000425285_02114"/>
<gene>
    <name evidence="2" type="ORF">NCTC13652_02133</name>
</gene>